<evidence type="ECO:0000313" key="2">
    <source>
        <dbReference type="EMBL" id="RRT63817.1"/>
    </source>
</evidence>
<keyword evidence="1" id="KW-0472">Membrane</keyword>
<accession>A0A426ZIK2</accession>
<sequence>MNVKCFGRRSYRIVSGYSTVNQVEPPSASFRTFGFEIMGWEVSRSCSRADTDVGKANTQISPTLRLQEIETSDLRRAFCDRRKLQMKYTSVHLLTLFCVVCMMLITYAVPHLKLAKSIAQLVQYPPISLLPFKHAYSNQSTRAEATHACKAK</sequence>
<dbReference type="EMBL" id="AMZH03006446">
    <property type="protein sequence ID" value="RRT63817.1"/>
    <property type="molecule type" value="Genomic_DNA"/>
</dbReference>
<dbReference type="AlphaFoldDB" id="A0A426ZIK2"/>
<proteinExistence type="predicted"/>
<name>A0A426ZIK2_ENSVE</name>
<comment type="caution">
    <text evidence="2">The sequence shown here is derived from an EMBL/GenBank/DDBJ whole genome shotgun (WGS) entry which is preliminary data.</text>
</comment>
<dbReference type="Proteomes" id="UP000287651">
    <property type="component" value="Unassembled WGS sequence"/>
</dbReference>
<evidence type="ECO:0000256" key="1">
    <source>
        <dbReference type="SAM" id="Phobius"/>
    </source>
</evidence>
<evidence type="ECO:0000313" key="3">
    <source>
        <dbReference type="Proteomes" id="UP000287651"/>
    </source>
</evidence>
<organism evidence="2 3">
    <name type="scientific">Ensete ventricosum</name>
    <name type="common">Abyssinian banana</name>
    <name type="synonym">Musa ensete</name>
    <dbReference type="NCBI Taxonomy" id="4639"/>
    <lineage>
        <taxon>Eukaryota</taxon>
        <taxon>Viridiplantae</taxon>
        <taxon>Streptophyta</taxon>
        <taxon>Embryophyta</taxon>
        <taxon>Tracheophyta</taxon>
        <taxon>Spermatophyta</taxon>
        <taxon>Magnoliopsida</taxon>
        <taxon>Liliopsida</taxon>
        <taxon>Zingiberales</taxon>
        <taxon>Musaceae</taxon>
        <taxon>Ensete</taxon>
    </lineage>
</organism>
<gene>
    <name evidence="2" type="ORF">B296_00009198</name>
</gene>
<keyword evidence="1" id="KW-0812">Transmembrane</keyword>
<feature type="transmembrane region" description="Helical" evidence="1">
    <location>
        <begin position="91"/>
        <end position="109"/>
    </location>
</feature>
<keyword evidence="1" id="KW-1133">Transmembrane helix</keyword>
<protein>
    <submittedName>
        <fullName evidence="2">Uncharacterized protein</fullName>
    </submittedName>
</protein>
<reference evidence="2 3" key="1">
    <citation type="journal article" date="2014" name="Agronomy (Basel)">
        <title>A Draft Genome Sequence for Ensete ventricosum, the Drought-Tolerant Tree Against Hunger.</title>
        <authorList>
            <person name="Harrison J."/>
            <person name="Moore K.A."/>
            <person name="Paszkiewicz K."/>
            <person name="Jones T."/>
            <person name="Grant M."/>
            <person name="Ambacheew D."/>
            <person name="Muzemil S."/>
            <person name="Studholme D.J."/>
        </authorList>
    </citation>
    <scope>NUCLEOTIDE SEQUENCE [LARGE SCALE GENOMIC DNA]</scope>
</reference>